<protein>
    <submittedName>
        <fullName evidence="2">Uncharacterized protein</fullName>
    </submittedName>
</protein>
<proteinExistence type="predicted"/>
<gene>
    <name evidence="2" type="ORF">M427DRAFT_38603</name>
</gene>
<dbReference type="Proteomes" id="UP000070544">
    <property type="component" value="Unassembled WGS sequence"/>
</dbReference>
<sequence length="89" mass="9324">MAEHVEGGHTCQPHPPGLPNGAPAKFVLEAAAPQPADSPTCPTLRISSLSPSNALRPDPPRWIPTSPSRRRRGKPSTSPLPPSSHVATP</sequence>
<dbReference type="EMBL" id="KQ965855">
    <property type="protein sequence ID" value="KXS09666.1"/>
    <property type="molecule type" value="Genomic_DNA"/>
</dbReference>
<keyword evidence="3" id="KW-1185">Reference proteome</keyword>
<dbReference type="AlphaFoldDB" id="A0A138ZYS6"/>
<evidence type="ECO:0000313" key="2">
    <source>
        <dbReference type="EMBL" id="KXS09666.1"/>
    </source>
</evidence>
<organism evidence="2 3">
    <name type="scientific">Gonapodya prolifera (strain JEL478)</name>
    <name type="common">Monoblepharis prolifera</name>
    <dbReference type="NCBI Taxonomy" id="1344416"/>
    <lineage>
        <taxon>Eukaryota</taxon>
        <taxon>Fungi</taxon>
        <taxon>Fungi incertae sedis</taxon>
        <taxon>Chytridiomycota</taxon>
        <taxon>Chytridiomycota incertae sedis</taxon>
        <taxon>Monoblepharidomycetes</taxon>
        <taxon>Monoblepharidales</taxon>
        <taxon>Gonapodyaceae</taxon>
        <taxon>Gonapodya</taxon>
    </lineage>
</organism>
<evidence type="ECO:0000313" key="3">
    <source>
        <dbReference type="Proteomes" id="UP000070544"/>
    </source>
</evidence>
<accession>A0A138ZYS6</accession>
<reference evidence="2 3" key="1">
    <citation type="journal article" date="2015" name="Genome Biol. Evol.">
        <title>Phylogenomic analyses indicate that early fungi evolved digesting cell walls of algal ancestors of land plants.</title>
        <authorList>
            <person name="Chang Y."/>
            <person name="Wang S."/>
            <person name="Sekimoto S."/>
            <person name="Aerts A.L."/>
            <person name="Choi C."/>
            <person name="Clum A."/>
            <person name="LaButti K.M."/>
            <person name="Lindquist E.A."/>
            <person name="Yee Ngan C."/>
            <person name="Ohm R.A."/>
            <person name="Salamov A.A."/>
            <person name="Grigoriev I.V."/>
            <person name="Spatafora J.W."/>
            <person name="Berbee M.L."/>
        </authorList>
    </citation>
    <scope>NUCLEOTIDE SEQUENCE [LARGE SCALE GENOMIC DNA]</scope>
    <source>
        <strain evidence="2 3">JEL478</strain>
    </source>
</reference>
<feature type="region of interest" description="Disordered" evidence="1">
    <location>
        <begin position="1"/>
        <end position="89"/>
    </location>
</feature>
<name>A0A138ZYS6_GONPJ</name>
<evidence type="ECO:0000256" key="1">
    <source>
        <dbReference type="SAM" id="MobiDB-lite"/>
    </source>
</evidence>